<sequence length="232" mass="25539">MEGLKQFSNNSSSIMNFPLDNFATTPIRQVQQSNILAICYADEASRGPQCYWKAEASGGPDIAINDCATKLTGLSGSRACEPSRRAGVSEEQTSLFVREMKQFRSSANDDAVHPTNCLEKGEEELKDVKIDAKLTITSNDAKMNTWFGFVSEGALFLRGDGWDDMDIRESVVAALDLAEEHLGCHSIHLCLEKSNPDLAKLVRTLLYAGFEMVHPDVLTNADPKYLVLGMDL</sequence>
<dbReference type="GO" id="GO:0005737">
    <property type="term" value="C:cytoplasm"/>
    <property type="evidence" value="ECO:0007669"/>
    <property type="project" value="TreeGrafter"/>
</dbReference>
<evidence type="ECO:0000256" key="2">
    <source>
        <dbReference type="ARBA" id="ARBA00008796"/>
    </source>
</evidence>
<dbReference type="EMBL" id="JAAAID010002546">
    <property type="protein sequence ID" value="KAG0006818.1"/>
    <property type="molecule type" value="Genomic_DNA"/>
</dbReference>
<name>A0A9P6MLA7_9FUNG</name>
<keyword evidence="5" id="KW-0688">Ribosomal frameshifting</keyword>
<gene>
    <name evidence="6" type="ORF">BGZ80_005128</name>
</gene>
<dbReference type="PANTHER" id="PTHR10279">
    <property type="entry name" value="ORNITHINE DECARBOXYLASE ANTIZYME"/>
    <property type="match status" value="1"/>
</dbReference>
<accession>A0A9P6MLA7</accession>
<evidence type="ECO:0000313" key="6">
    <source>
        <dbReference type="EMBL" id="KAG0006818.1"/>
    </source>
</evidence>
<comment type="subunit">
    <text evidence="3">Interacts with ODC and thereby sterically blocks ODC homodimerization.</text>
</comment>
<evidence type="ECO:0000256" key="3">
    <source>
        <dbReference type="ARBA" id="ARBA00011486"/>
    </source>
</evidence>
<dbReference type="GO" id="GO:0045732">
    <property type="term" value="P:positive regulation of protein catabolic process"/>
    <property type="evidence" value="ECO:0007669"/>
    <property type="project" value="TreeGrafter"/>
</dbReference>
<dbReference type="AlphaFoldDB" id="A0A9P6MLA7"/>
<dbReference type="PANTHER" id="PTHR10279:SF10">
    <property type="entry name" value="ORNITHINE DECARBOXYLASE ANTIZYME"/>
    <property type="match status" value="1"/>
</dbReference>
<evidence type="ECO:0000256" key="5">
    <source>
        <dbReference type="ARBA" id="ARBA00022758"/>
    </source>
</evidence>
<comment type="similarity">
    <text evidence="2">Belongs to the ODC antizyme family.</text>
</comment>
<evidence type="ECO:0000313" key="7">
    <source>
        <dbReference type="Proteomes" id="UP000703661"/>
    </source>
</evidence>
<dbReference type="GO" id="GO:0075523">
    <property type="term" value="P:viral translational frameshifting"/>
    <property type="evidence" value="ECO:0007669"/>
    <property type="project" value="UniProtKB-KW"/>
</dbReference>
<dbReference type="GO" id="GO:0008073">
    <property type="term" value="F:ornithine decarboxylase inhibitor activity"/>
    <property type="evidence" value="ECO:0007669"/>
    <property type="project" value="InterPro"/>
</dbReference>
<dbReference type="Gene3D" id="3.40.630.60">
    <property type="match status" value="1"/>
</dbReference>
<evidence type="ECO:0000256" key="4">
    <source>
        <dbReference type="ARBA" id="ARBA00017712"/>
    </source>
</evidence>
<keyword evidence="7" id="KW-1185">Reference proteome</keyword>
<dbReference type="InterPro" id="IPR002993">
    <property type="entry name" value="ODC_AZ"/>
</dbReference>
<organism evidence="6 7">
    <name type="scientific">Entomortierella chlamydospora</name>
    <dbReference type="NCBI Taxonomy" id="101097"/>
    <lineage>
        <taxon>Eukaryota</taxon>
        <taxon>Fungi</taxon>
        <taxon>Fungi incertae sedis</taxon>
        <taxon>Mucoromycota</taxon>
        <taxon>Mortierellomycotina</taxon>
        <taxon>Mortierellomycetes</taxon>
        <taxon>Mortierellales</taxon>
        <taxon>Mortierellaceae</taxon>
        <taxon>Entomortierella</taxon>
    </lineage>
</organism>
<proteinExistence type="inferred from homology"/>
<comment type="caution">
    <text evidence="6">The sequence shown here is derived from an EMBL/GenBank/DDBJ whole genome shotgun (WGS) entry which is preliminary data.</text>
</comment>
<dbReference type="Pfam" id="PF02100">
    <property type="entry name" value="ODC_AZ"/>
    <property type="match status" value="1"/>
</dbReference>
<dbReference type="SUPFAM" id="SSF55729">
    <property type="entry name" value="Acyl-CoA N-acyltransferases (Nat)"/>
    <property type="match status" value="1"/>
</dbReference>
<reference evidence="6" key="1">
    <citation type="journal article" date="2020" name="Fungal Divers.">
        <title>Resolving the Mortierellaceae phylogeny through synthesis of multi-gene phylogenetics and phylogenomics.</title>
        <authorList>
            <person name="Vandepol N."/>
            <person name="Liber J."/>
            <person name="Desiro A."/>
            <person name="Na H."/>
            <person name="Kennedy M."/>
            <person name="Barry K."/>
            <person name="Grigoriev I.V."/>
            <person name="Miller A.N."/>
            <person name="O'Donnell K."/>
            <person name="Stajich J.E."/>
            <person name="Bonito G."/>
        </authorList>
    </citation>
    <scope>NUCLEOTIDE SEQUENCE</scope>
    <source>
        <strain evidence="6">NRRL 2769</strain>
    </source>
</reference>
<dbReference type="GO" id="GO:0005634">
    <property type="term" value="C:nucleus"/>
    <property type="evidence" value="ECO:0007669"/>
    <property type="project" value="TreeGrafter"/>
</dbReference>
<evidence type="ECO:0000256" key="1">
    <source>
        <dbReference type="ARBA" id="ARBA00002307"/>
    </source>
</evidence>
<dbReference type="InterPro" id="IPR038581">
    <property type="entry name" value="ODC_AZ_sf"/>
</dbReference>
<protein>
    <recommendedName>
        <fullName evidence="4">Ornithine decarboxylase antizyme</fullName>
    </recommendedName>
</protein>
<comment type="function">
    <text evidence="1">Ornithine decarboxylase (ODC) antizyme protein that negatively regulates ODC activity and intracellular polyamine biosynthesis in response to increased intracellular polyamine levels. Binds to ODC monomers, inhibiting the assembly of the functional ODC homodimer, and targets the monomers for ubiquitin-independent proteolytic destruction by the 26S proteasome.</text>
</comment>
<dbReference type="InterPro" id="IPR016181">
    <property type="entry name" value="Acyl_CoA_acyltransferase"/>
</dbReference>
<dbReference type="Proteomes" id="UP000703661">
    <property type="component" value="Unassembled WGS sequence"/>
</dbReference>